<dbReference type="EMBL" id="SNRY01000676">
    <property type="protein sequence ID" value="KAA6337707.1"/>
    <property type="molecule type" value="Genomic_DNA"/>
</dbReference>
<sequence>MNSVDEYIAEFPKEIQTVLGIVKLVAELRINDKNGYYF</sequence>
<comment type="caution">
    <text evidence="1">The sequence shown here is derived from an EMBL/GenBank/DDBJ whole genome shotgun (WGS) entry which is preliminary data.</text>
</comment>
<evidence type="ECO:0000313" key="1">
    <source>
        <dbReference type="EMBL" id="KAA6337707.1"/>
    </source>
</evidence>
<protein>
    <submittedName>
        <fullName evidence="1">Uncharacterized protein</fullName>
    </submittedName>
</protein>
<organism evidence="1">
    <name type="scientific">termite gut metagenome</name>
    <dbReference type="NCBI Taxonomy" id="433724"/>
    <lineage>
        <taxon>unclassified sequences</taxon>
        <taxon>metagenomes</taxon>
        <taxon>organismal metagenomes</taxon>
    </lineage>
</organism>
<reference evidence="1" key="1">
    <citation type="submission" date="2019-03" db="EMBL/GenBank/DDBJ databases">
        <title>Single cell metagenomics reveals metabolic interactions within the superorganism composed of flagellate Streblomastix strix and complex community of Bacteroidetes bacteria on its surface.</title>
        <authorList>
            <person name="Treitli S.C."/>
            <person name="Kolisko M."/>
            <person name="Husnik F."/>
            <person name="Keeling P."/>
            <person name="Hampl V."/>
        </authorList>
    </citation>
    <scope>NUCLEOTIDE SEQUENCE</scope>
    <source>
        <strain evidence="1">STM</strain>
    </source>
</reference>
<proteinExistence type="predicted"/>
<gene>
    <name evidence="1" type="ORF">EZS27_014227</name>
</gene>
<name>A0A5J4RUP4_9ZZZZ</name>
<dbReference type="AlphaFoldDB" id="A0A5J4RUP4"/>
<accession>A0A5J4RUP4</accession>